<proteinExistence type="predicted"/>
<name>A0A4R1QY06_9FIRM</name>
<protein>
    <submittedName>
        <fullName evidence="2">Uncharacterized protein</fullName>
    </submittedName>
</protein>
<organism evidence="2 3">
    <name type="scientific">Kineothrix alysoides</name>
    <dbReference type="NCBI Taxonomy" id="1469948"/>
    <lineage>
        <taxon>Bacteria</taxon>
        <taxon>Bacillati</taxon>
        <taxon>Bacillota</taxon>
        <taxon>Clostridia</taxon>
        <taxon>Lachnospirales</taxon>
        <taxon>Lachnospiraceae</taxon>
        <taxon>Kineothrix</taxon>
    </lineage>
</organism>
<comment type="caution">
    <text evidence="2">The sequence shown here is derived from an EMBL/GenBank/DDBJ whole genome shotgun (WGS) entry which is preliminary data.</text>
</comment>
<keyword evidence="1" id="KW-0812">Transmembrane</keyword>
<dbReference type="Proteomes" id="UP000295718">
    <property type="component" value="Unassembled WGS sequence"/>
</dbReference>
<keyword evidence="3" id="KW-1185">Reference proteome</keyword>
<keyword evidence="1" id="KW-1133">Transmembrane helix</keyword>
<feature type="transmembrane region" description="Helical" evidence="1">
    <location>
        <begin position="6"/>
        <end position="26"/>
    </location>
</feature>
<dbReference type="AlphaFoldDB" id="A0A4R1QY06"/>
<gene>
    <name evidence="2" type="ORF">EDD76_11184</name>
</gene>
<keyword evidence="1" id="KW-0472">Membrane</keyword>
<accession>A0A4R1QY06</accession>
<sequence length="37" mass="4210">MQLQITVEIVTAAIRTLWLVGLALDTKDGKSSRRRRL</sequence>
<dbReference type="EMBL" id="SLUO01000011">
    <property type="protein sequence ID" value="TCL56590.1"/>
    <property type="molecule type" value="Genomic_DNA"/>
</dbReference>
<reference evidence="2 3" key="1">
    <citation type="submission" date="2019-03" db="EMBL/GenBank/DDBJ databases">
        <title>Genomic Encyclopedia of Type Strains, Phase IV (KMG-IV): sequencing the most valuable type-strain genomes for metagenomic binning, comparative biology and taxonomic classification.</title>
        <authorList>
            <person name="Goeker M."/>
        </authorList>
    </citation>
    <scope>NUCLEOTIDE SEQUENCE [LARGE SCALE GENOMIC DNA]</scope>
    <source>
        <strain evidence="2 3">DSM 100556</strain>
    </source>
</reference>
<evidence type="ECO:0000313" key="2">
    <source>
        <dbReference type="EMBL" id="TCL56590.1"/>
    </source>
</evidence>
<evidence type="ECO:0000256" key="1">
    <source>
        <dbReference type="SAM" id="Phobius"/>
    </source>
</evidence>
<evidence type="ECO:0000313" key="3">
    <source>
        <dbReference type="Proteomes" id="UP000295718"/>
    </source>
</evidence>